<dbReference type="GO" id="GO:0004674">
    <property type="term" value="F:protein serine/threonine kinase activity"/>
    <property type="evidence" value="ECO:0007669"/>
    <property type="project" value="TreeGrafter"/>
</dbReference>
<dbReference type="InterPro" id="IPR011009">
    <property type="entry name" value="Kinase-like_dom_sf"/>
</dbReference>
<keyword evidence="2" id="KW-0808">Transferase</keyword>
<sequence length="226" mass="24266">HISNLPALVVPYTRTVNETLSENPSTDVLSLLQGVAAGLRYLHSHSPPITHGDLKGSSVFVSAAGTALLSDIGIAAIPQPPDWGFHGVDDARWLAPEVMDPAMRPELGDAEAAAAHTPDATLCVSPESDIYSFGMLAYEMFSRERPFASATWAAAVIIRVVAGKRPSRPSATQSPQLSDALWALIQLCWSHDYRARPRIDAVVAWLEVIARTRAVEESFTAAVTGL</sequence>
<dbReference type="GO" id="GO:0005524">
    <property type="term" value="F:ATP binding"/>
    <property type="evidence" value="ECO:0007669"/>
    <property type="project" value="InterPro"/>
</dbReference>
<dbReference type="PROSITE" id="PS50011">
    <property type="entry name" value="PROTEIN_KINASE_DOM"/>
    <property type="match status" value="1"/>
</dbReference>
<dbReference type="InterPro" id="IPR000719">
    <property type="entry name" value="Prot_kinase_dom"/>
</dbReference>
<organism evidence="2 3">
    <name type="scientific">Mycena pura</name>
    <dbReference type="NCBI Taxonomy" id="153505"/>
    <lineage>
        <taxon>Eukaryota</taxon>
        <taxon>Fungi</taxon>
        <taxon>Dikarya</taxon>
        <taxon>Basidiomycota</taxon>
        <taxon>Agaricomycotina</taxon>
        <taxon>Agaricomycetes</taxon>
        <taxon>Agaricomycetidae</taxon>
        <taxon>Agaricales</taxon>
        <taxon>Marasmiineae</taxon>
        <taxon>Mycenaceae</taxon>
        <taxon>Mycena</taxon>
    </lineage>
</organism>
<keyword evidence="3" id="KW-1185">Reference proteome</keyword>
<protein>
    <submittedName>
        <fullName evidence="2">Kinase-like domain-containing protein</fullName>
    </submittedName>
</protein>
<dbReference type="AlphaFoldDB" id="A0AAD6Y2B4"/>
<gene>
    <name evidence="2" type="ORF">GGX14DRAFT_601109</name>
</gene>
<feature type="non-terminal residue" evidence="2">
    <location>
        <position position="1"/>
    </location>
</feature>
<evidence type="ECO:0000259" key="1">
    <source>
        <dbReference type="PROSITE" id="PS50011"/>
    </source>
</evidence>
<evidence type="ECO:0000313" key="2">
    <source>
        <dbReference type="EMBL" id="KAJ7191207.1"/>
    </source>
</evidence>
<dbReference type="EMBL" id="JARJCW010000136">
    <property type="protein sequence ID" value="KAJ7191207.1"/>
    <property type="molecule type" value="Genomic_DNA"/>
</dbReference>
<feature type="domain" description="Protein kinase" evidence="1">
    <location>
        <begin position="1"/>
        <end position="209"/>
    </location>
</feature>
<dbReference type="InterPro" id="IPR051681">
    <property type="entry name" value="Ser/Thr_Kinases-Pseudokinases"/>
</dbReference>
<name>A0AAD6Y2B4_9AGAR</name>
<dbReference type="Proteomes" id="UP001219525">
    <property type="component" value="Unassembled WGS sequence"/>
</dbReference>
<reference evidence="2" key="1">
    <citation type="submission" date="2023-03" db="EMBL/GenBank/DDBJ databases">
        <title>Massive genome expansion in bonnet fungi (Mycena s.s.) driven by repeated elements and novel gene families across ecological guilds.</title>
        <authorList>
            <consortium name="Lawrence Berkeley National Laboratory"/>
            <person name="Harder C.B."/>
            <person name="Miyauchi S."/>
            <person name="Viragh M."/>
            <person name="Kuo A."/>
            <person name="Thoen E."/>
            <person name="Andreopoulos B."/>
            <person name="Lu D."/>
            <person name="Skrede I."/>
            <person name="Drula E."/>
            <person name="Henrissat B."/>
            <person name="Morin E."/>
            <person name="Kohler A."/>
            <person name="Barry K."/>
            <person name="LaButti K."/>
            <person name="Morin E."/>
            <person name="Salamov A."/>
            <person name="Lipzen A."/>
            <person name="Mereny Z."/>
            <person name="Hegedus B."/>
            <person name="Baldrian P."/>
            <person name="Stursova M."/>
            <person name="Weitz H."/>
            <person name="Taylor A."/>
            <person name="Grigoriev I.V."/>
            <person name="Nagy L.G."/>
            <person name="Martin F."/>
            <person name="Kauserud H."/>
        </authorList>
    </citation>
    <scope>NUCLEOTIDE SEQUENCE</scope>
    <source>
        <strain evidence="2">9144</strain>
    </source>
</reference>
<dbReference type="Gene3D" id="1.10.510.10">
    <property type="entry name" value="Transferase(Phosphotransferase) domain 1"/>
    <property type="match status" value="1"/>
</dbReference>
<dbReference type="SUPFAM" id="SSF56112">
    <property type="entry name" value="Protein kinase-like (PK-like)"/>
    <property type="match status" value="1"/>
</dbReference>
<dbReference type="Pfam" id="PF07714">
    <property type="entry name" value="PK_Tyr_Ser-Thr"/>
    <property type="match status" value="1"/>
</dbReference>
<accession>A0AAD6Y2B4</accession>
<keyword evidence="2" id="KW-0418">Kinase</keyword>
<evidence type="ECO:0000313" key="3">
    <source>
        <dbReference type="Proteomes" id="UP001219525"/>
    </source>
</evidence>
<dbReference type="PANTHER" id="PTHR44329">
    <property type="entry name" value="SERINE/THREONINE-PROTEIN KINASE TNNI3K-RELATED"/>
    <property type="match status" value="1"/>
</dbReference>
<comment type="caution">
    <text evidence="2">The sequence shown here is derived from an EMBL/GenBank/DDBJ whole genome shotgun (WGS) entry which is preliminary data.</text>
</comment>
<dbReference type="InterPro" id="IPR001245">
    <property type="entry name" value="Ser-Thr/Tyr_kinase_cat_dom"/>
</dbReference>
<proteinExistence type="predicted"/>